<evidence type="ECO:0000256" key="1">
    <source>
        <dbReference type="SAM" id="Phobius"/>
    </source>
</evidence>
<name>J9DK12_EDHAE</name>
<keyword evidence="3" id="KW-1185">Reference proteome</keyword>
<feature type="transmembrane region" description="Helical" evidence="1">
    <location>
        <begin position="9"/>
        <end position="29"/>
    </location>
</feature>
<dbReference type="Proteomes" id="UP000003163">
    <property type="component" value="Unassembled WGS sequence"/>
</dbReference>
<evidence type="ECO:0000313" key="2">
    <source>
        <dbReference type="EMBL" id="EJW01697.1"/>
    </source>
</evidence>
<sequence length="265" mass="31228">MVKVKMKHIMISLILSVFLSTMLVFLGVYKISSNYSREYIIHVRNFWKNIANKIIDDNDRKLSEIFDESEKSYFCVNIKPVYEKGRLIVQIYRSNWPLEGTNYCKLRLDIKHELDDITDCHPLIEKRITNNMAAYILKQLESCIDMIGKGTSFFTKFYFFFNSSNDVYILRNALKKLKNDVKFLLKSEKATRTYFFNYIFNVENFYTRKVKRIEQAEFFNIKACLATLSEKAKHTSTACKDIQHISAKEIYIVLFGILIGIDIMP</sequence>
<accession>J9DK12</accession>
<dbReference type="VEuPathDB" id="MicrosporidiaDB:EDEG_03777"/>
<dbReference type="EMBL" id="AFBI03000121">
    <property type="protein sequence ID" value="EJW01697.1"/>
    <property type="molecule type" value="Genomic_DNA"/>
</dbReference>
<feature type="non-terminal residue" evidence="2">
    <location>
        <position position="1"/>
    </location>
</feature>
<evidence type="ECO:0000313" key="3">
    <source>
        <dbReference type="Proteomes" id="UP000003163"/>
    </source>
</evidence>
<protein>
    <submittedName>
        <fullName evidence="2">Uncharacterized protein</fullName>
    </submittedName>
</protein>
<reference evidence="2 3" key="1">
    <citation type="submission" date="2011-08" db="EMBL/GenBank/DDBJ databases">
        <authorList>
            <person name="Liu Z.J."/>
            <person name="Shi F.L."/>
            <person name="Lu J.Q."/>
            <person name="Li M."/>
            <person name="Wang Z.L."/>
        </authorList>
    </citation>
    <scope>NUCLEOTIDE SEQUENCE [LARGE SCALE GENOMIC DNA]</scope>
    <source>
        <strain evidence="2 3">USNM 41457</strain>
    </source>
</reference>
<dbReference type="AlphaFoldDB" id="J9DK12"/>
<comment type="caution">
    <text evidence="2">The sequence shown here is derived from an EMBL/GenBank/DDBJ whole genome shotgun (WGS) entry which is preliminary data.</text>
</comment>
<gene>
    <name evidence="2" type="ORF">EDEG_03777</name>
</gene>
<dbReference type="HOGENOM" id="CLU_1073737_0_0_1"/>
<dbReference type="InParanoid" id="J9DK12"/>
<keyword evidence="1" id="KW-0812">Transmembrane</keyword>
<keyword evidence="1" id="KW-1133">Transmembrane helix</keyword>
<proteinExistence type="predicted"/>
<organism evidence="2 3">
    <name type="scientific">Edhazardia aedis (strain USNM 41457)</name>
    <name type="common">Microsporidian parasite</name>
    <dbReference type="NCBI Taxonomy" id="1003232"/>
    <lineage>
        <taxon>Eukaryota</taxon>
        <taxon>Fungi</taxon>
        <taxon>Fungi incertae sedis</taxon>
        <taxon>Microsporidia</taxon>
        <taxon>Edhazardia</taxon>
    </lineage>
</organism>
<keyword evidence="1" id="KW-0472">Membrane</keyword>
<reference evidence="3" key="2">
    <citation type="submission" date="2015-07" db="EMBL/GenBank/DDBJ databases">
        <title>Contrasting host-pathogen interactions and genome evolution in two generalist and specialist microsporidian pathogens of mosquitoes.</title>
        <authorList>
            <consortium name="The Broad Institute Genomics Platform"/>
            <consortium name="The Broad Institute Genome Sequencing Center for Infectious Disease"/>
            <person name="Cuomo C.A."/>
            <person name="Sanscrainte N.D."/>
            <person name="Goldberg J.M."/>
            <person name="Heiman D."/>
            <person name="Young S."/>
            <person name="Zeng Q."/>
            <person name="Becnel J.J."/>
            <person name="Birren B.W."/>
        </authorList>
    </citation>
    <scope>NUCLEOTIDE SEQUENCE [LARGE SCALE GENOMIC DNA]</scope>
    <source>
        <strain evidence="3">USNM 41457</strain>
    </source>
</reference>